<comment type="caution">
    <text evidence="1">The sequence shown here is derived from an EMBL/GenBank/DDBJ whole genome shotgun (WGS) entry which is preliminary data.</text>
</comment>
<dbReference type="Proteomes" id="UP001169066">
    <property type="component" value="Unassembled WGS sequence"/>
</dbReference>
<organism evidence="1 2">
    <name type="scientific">Sulfurovum xiamenensis</name>
    <dbReference type="NCBI Taxonomy" id="3019066"/>
    <lineage>
        <taxon>Bacteria</taxon>
        <taxon>Pseudomonadati</taxon>
        <taxon>Campylobacterota</taxon>
        <taxon>Epsilonproteobacteria</taxon>
        <taxon>Campylobacterales</taxon>
        <taxon>Sulfurovaceae</taxon>
        <taxon>Sulfurovum</taxon>
    </lineage>
</organism>
<dbReference type="InterPro" id="IPR029063">
    <property type="entry name" value="SAM-dependent_MTases_sf"/>
</dbReference>
<sequence>MTLLKIKNKIIDLLNVGSNIKRLIERQDTISARLDSINEKLDLINDNDPRKPQQLFYKVCEVAQENTIDFIYKNMKHAICITDYEEFLAYSVKEKGFEGDIMEFGVYSGSSINQFSKLAPDVKIYGFDSFEGLPEVWNGYHIFDFNLSGNLPKVNENIQLIKGWFDESLPFFLQNYNGKCALLHIDCDLYSSTKTVFDHIYPYLDKGSVVIFDEFFNYPNYEEHEMKAFFEFVEKREIKFQYLAYCGERVVVKII</sequence>
<protein>
    <submittedName>
        <fullName evidence="1">Class I SAM-dependent methyltransferase</fullName>
        <ecNumber evidence="1">2.1.1.-</ecNumber>
    </submittedName>
</protein>
<keyword evidence="1" id="KW-0808">Transferase</keyword>
<dbReference type="Pfam" id="PF05711">
    <property type="entry name" value="TylF"/>
    <property type="match status" value="1"/>
</dbReference>
<keyword evidence="2" id="KW-1185">Reference proteome</keyword>
<gene>
    <name evidence="1" type="ORF">PF327_02585</name>
</gene>
<dbReference type="SUPFAM" id="SSF53335">
    <property type="entry name" value="S-adenosyl-L-methionine-dependent methyltransferases"/>
    <property type="match status" value="1"/>
</dbReference>
<dbReference type="EMBL" id="JAQIBC010000001">
    <property type="protein sequence ID" value="MDM5263075.1"/>
    <property type="molecule type" value="Genomic_DNA"/>
</dbReference>
<dbReference type="PANTHER" id="PTHR40036:SF1">
    <property type="entry name" value="MACROCIN O-METHYLTRANSFERASE"/>
    <property type="match status" value="1"/>
</dbReference>
<evidence type="ECO:0000313" key="1">
    <source>
        <dbReference type="EMBL" id="MDM5263075.1"/>
    </source>
</evidence>
<dbReference type="EC" id="2.1.1.-" evidence="1"/>
<dbReference type="GO" id="GO:0008168">
    <property type="term" value="F:methyltransferase activity"/>
    <property type="evidence" value="ECO:0007669"/>
    <property type="project" value="UniProtKB-KW"/>
</dbReference>
<keyword evidence="1" id="KW-0489">Methyltransferase</keyword>
<dbReference type="GO" id="GO:0032259">
    <property type="term" value="P:methylation"/>
    <property type="evidence" value="ECO:0007669"/>
    <property type="project" value="UniProtKB-KW"/>
</dbReference>
<accession>A0ABT7QQ09</accession>
<dbReference type="Gene3D" id="3.40.50.150">
    <property type="entry name" value="Vaccinia Virus protein VP39"/>
    <property type="match status" value="1"/>
</dbReference>
<proteinExistence type="predicted"/>
<reference evidence="1" key="1">
    <citation type="submission" date="2023-01" db="EMBL/GenBank/DDBJ databases">
        <title>Sulfurovum sp. XTW-4 genome assembly.</title>
        <authorList>
            <person name="Wang J."/>
        </authorList>
    </citation>
    <scope>NUCLEOTIDE SEQUENCE</scope>
    <source>
        <strain evidence="1">XTW-4</strain>
    </source>
</reference>
<name>A0ABT7QQ09_9BACT</name>
<evidence type="ECO:0000313" key="2">
    <source>
        <dbReference type="Proteomes" id="UP001169066"/>
    </source>
</evidence>
<dbReference type="InterPro" id="IPR008884">
    <property type="entry name" value="TylF_MeTrfase"/>
</dbReference>
<dbReference type="RefSeq" id="WP_289401203.1">
    <property type="nucleotide sequence ID" value="NZ_JAQIBC010000001.1"/>
</dbReference>
<dbReference type="PANTHER" id="PTHR40036">
    <property type="entry name" value="MACROCIN O-METHYLTRANSFERASE"/>
    <property type="match status" value="1"/>
</dbReference>